<accession>A0A9P0ZLI1</accession>
<feature type="region of interest" description="Disordered" evidence="3">
    <location>
        <begin position="1"/>
        <end position="25"/>
    </location>
</feature>
<comment type="caution">
    <text evidence="5">The sequence shown here is derived from an EMBL/GenBank/DDBJ whole genome shotgun (WGS) entry which is preliminary data.</text>
</comment>
<evidence type="ECO:0000256" key="1">
    <source>
        <dbReference type="ARBA" id="ARBA00022670"/>
    </source>
</evidence>
<protein>
    <recommendedName>
        <fullName evidence="4">CCHC-type domain-containing protein</fullName>
    </recommendedName>
</protein>
<dbReference type="GO" id="GO:0006508">
    <property type="term" value="P:proteolysis"/>
    <property type="evidence" value="ECO:0007669"/>
    <property type="project" value="UniProtKB-KW"/>
</dbReference>
<organism evidence="5 6">
    <name type="scientific">Cuscuta europaea</name>
    <name type="common">European dodder</name>
    <dbReference type="NCBI Taxonomy" id="41803"/>
    <lineage>
        <taxon>Eukaryota</taxon>
        <taxon>Viridiplantae</taxon>
        <taxon>Streptophyta</taxon>
        <taxon>Embryophyta</taxon>
        <taxon>Tracheophyta</taxon>
        <taxon>Spermatophyta</taxon>
        <taxon>Magnoliopsida</taxon>
        <taxon>eudicotyledons</taxon>
        <taxon>Gunneridae</taxon>
        <taxon>Pentapetalae</taxon>
        <taxon>asterids</taxon>
        <taxon>lamiids</taxon>
        <taxon>Solanales</taxon>
        <taxon>Convolvulaceae</taxon>
        <taxon>Cuscuteae</taxon>
        <taxon>Cuscuta</taxon>
        <taxon>Cuscuta subgen. Cuscuta</taxon>
    </lineage>
</organism>
<dbReference type="AlphaFoldDB" id="A0A9P0ZLI1"/>
<dbReference type="GO" id="GO:0008270">
    <property type="term" value="F:zinc ion binding"/>
    <property type="evidence" value="ECO:0007669"/>
    <property type="project" value="UniProtKB-KW"/>
</dbReference>
<feature type="region of interest" description="Disordered" evidence="3">
    <location>
        <begin position="39"/>
        <end position="94"/>
    </location>
</feature>
<dbReference type="Pfam" id="PF13976">
    <property type="entry name" value="gag_pre-integrs"/>
    <property type="match status" value="1"/>
</dbReference>
<evidence type="ECO:0000259" key="4">
    <source>
        <dbReference type="PROSITE" id="PS50158"/>
    </source>
</evidence>
<evidence type="ECO:0000313" key="6">
    <source>
        <dbReference type="Proteomes" id="UP001152484"/>
    </source>
</evidence>
<feature type="compositionally biased region" description="Basic and acidic residues" evidence="3">
    <location>
        <begin position="53"/>
        <end position="82"/>
    </location>
</feature>
<dbReference type="InterPro" id="IPR036875">
    <property type="entry name" value="Znf_CCHC_sf"/>
</dbReference>
<evidence type="ECO:0000256" key="2">
    <source>
        <dbReference type="PROSITE-ProRule" id="PRU00047"/>
    </source>
</evidence>
<name>A0A9P0ZLI1_CUSEU</name>
<dbReference type="InterPro" id="IPR039537">
    <property type="entry name" value="Retrotran_Ty1/copia-like"/>
</dbReference>
<gene>
    <name evidence="5" type="ORF">CEURO_LOCUS16537</name>
</gene>
<dbReference type="OrthoDB" id="1306315at2759"/>
<keyword evidence="2" id="KW-0863">Zinc-finger</keyword>
<reference evidence="5" key="1">
    <citation type="submission" date="2022-07" db="EMBL/GenBank/DDBJ databases">
        <authorList>
            <person name="Macas J."/>
            <person name="Novak P."/>
            <person name="Neumann P."/>
        </authorList>
    </citation>
    <scope>NUCLEOTIDE SEQUENCE</scope>
</reference>
<dbReference type="GO" id="GO:0008233">
    <property type="term" value="F:peptidase activity"/>
    <property type="evidence" value="ECO:0007669"/>
    <property type="project" value="UniProtKB-KW"/>
</dbReference>
<dbReference type="GO" id="GO:0003676">
    <property type="term" value="F:nucleic acid binding"/>
    <property type="evidence" value="ECO:0007669"/>
    <property type="project" value="InterPro"/>
</dbReference>
<dbReference type="InterPro" id="IPR012337">
    <property type="entry name" value="RNaseH-like_sf"/>
</dbReference>
<feature type="non-terminal residue" evidence="5">
    <location>
        <position position="1"/>
    </location>
</feature>
<dbReference type="InterPro" id="IPR036397">
    <property type="entry name" value="RNaseH_sf"/>
</dbReference>
<dbReference type="PROSITE" id="PS50158">
    <property type="entry name" value="ZF_CCHC"/>
    <property type="match status" value="1"/>
</dbReference>
<keyword evidence="1" id="KW-0378">Hydrolase</keyword>
<proteinExistence type="predicted"/>
<feature type="compositionally biased region" description="Low complexity" evidence="3">
    <location>
        <begin position="84"/>
        <end position="94"/>
    </location>
</feature>
<evidence type="ECO:0000313" key="5">
    <source>
        <dbReference type="EMBL" id="CAH9104477.1"/>
    </source>
</evidence>
<dbReference type="SUPFAM" id="SSF53098">
    <property type="entry name" value="Ribonuclease H-like"/>
    <property type="match status" value="1"/>
</dbReference>
<dbReference type="PANTHER" id="PTHR42648:SF21">
    <property type="entry name" value="CYSTEINE-RICH RLK (RECEPTOR-LIKE PROTEIN KINASE) 8"/>
    <property type="match status" value="1"/>
</dbReference>
<dbReference type="Pfam" id="PF00098">
    <property type="entry name" value="zf-CCHC"/>
    <property type="match status" value="1"/>
</dbReference>
<dbReference type="EMBL" id="CAMAPE010000046">
    <property type="protein sequence ID" value="CAH9104477.1"/>
    <property type="molecule type" value="Genomic_DNA"/>
</dbReference>
<keyword evidence="6" id="KW-1185">Reference proteome</keyword>
<dbReference type="InterPro" id="IPR001878">
    <property type="entry name" value="Znf_CCHC"/>
</dbReference>
<evidence type="ECO:0000256" key="3">
    <source>
        <dbReference type="SAM" id="MobiDB-lite"/>
    </source>
</evidence>
<dbReference type="Pfam" id="PF22936">
    <property type="entry name" value="Pol_BBD"/>
    <property type="match status" value="1"/>
</dbReference>
<dbReference type="SMART" id="SM00343">
    <property type="entry name" value="ZnF_C2HC"/>
    <property type="match status" value="1"/>
</dbReference>
<dbReference type="PANTHER" id="PTHR42648">
    <property type="entry name" value="TRANSPOSASE, PUTATIVE-RELATED"/>
    <property type="match status" value="1"/>
</dbReference>
<dbReference type="Gene3D" id="3.30.420.10">
    <property type="entry name" value="Ribonuclease H-like superfamily/Ribonuclease H"/>
    <property type="match status" value="1"/>
</dbReference>
<feature type="domain" description="CCHC-type" evidence="4">
    <location>
        <begin position="31"/>
        <end position="45"/>
    </location>
</feature>
<keyword evidence="1" id="KW-0645">Protease</keyword>
<dbReference type="InterPro" id="IPR025724">
    <property type="entry name" value="GAG-pre-integrase_dom"/>
</dbReference>
<dbReference type="Proteomes" id="UP001152484">
    <property type="component" value="Unassembled WGS sequence"/>
</dbReference>
<sequence length="353" mass="39811">MKNPKDGRSPSSSRKPFQKPKATESSGELLCYNCRQPGHFKSDCPHPRVSMRQGHDGEKKKFEYNTRRRKALVKEQLEKDPLSETESSSDSNSDEAFCCLDTETEDLCLMAHSDDEELCAGAISEQEWFIDSGCSRHMTGDRSCLTEFQKCKGTRVTFGGNDKEGQTKGRGKLIKNQIVIDDVSYVKGLKFNLLSASQFCDKGHTVEFTKDFCYVKHETTKEVVLTASRKKNIYVVDWKTAKDGVCMIAKGDSKLSWDWHKKLSHLNFKTINKLAREHIVEGLPDIVYKKETLCGACQKGKQQKNSFKPIAGDLSTSPLNLIHMDLFGPLETPSVGGKKYTLVMVDDYSRYTS</sequence>
<keyword evidence="2" id="KW-0479">Metal-binding</keyword>
<dbReference type="Gene3D" id="4.10.60.10">
    <property type="entry name" value="Zinc finger, CCHC-type"/>
    <property type="match status" value="1"/>
</dbReference>
<dbReference type="InterPro" id="IPR054722">
    <property type="entry name" value="PolX-like_BBD"/>
</dbReference>
<keyword evidence="2" id="KW-0862">Zinc</keyword>
<dbReference type="SUPFAM" id="SSF57756">
    <property type="entry name" value="Retrovirus zinc finger-like domains"/>
    <property type="match status" value="1"/>
</dbReference>